<dbReference type="PANTHER" id="PTHR42957:SF1">
    <property type="entry name" value="HELICASE MJ1565-RELATED"/>
    <property type="match status" value="1"/>
</dbReference>
<evidence type="ECO:0000313" key="3">
    <source>
        <dbReference type="EMBL" id="TCD15192.1"/>
    </source>
</evidence>
<dbReference type="EMBL" id="SJST01000002">
    <property type="protein sequence ID" value="TCD15192.1"/>
    <property type="molecule type" value="Genomic_DNA"/>
</dbReference>
<evidence type="ECO:0000259" key="2">
    <source>
        <dbReference type="Pfam" id="PF01935"/>
    </source>
</evidence>
<evidence type="ECO:0000256" key="1">
    <source>
        <dbReference type="SAM" id="MobiDB-lite"/>
    </source>
</evidence>
<feature type="compositionally biased region" description="Basic and acidic residues" evidence="1">
    <location>
        <begin position="616"/>
        <end position="633"/>
    </location>
</feature>
<gene>
    <name evidence="3" type="ORF">E0D97_06500</name>
</gene>
<dbReference type="AlphaFoldDB" id="A0A4R0PCJ8"/>
<sequence length="633" mass="70174">MPEPSVQQRNRTDGHVVYCDGTHAIVASLSPAPDGASDDYWSVGQLISIKVGENRVVGMLFKVDNQSRSWIRDAENEISIHVELVGEITEDLNGNARFSGGISSYPYLGAVAHRIRAKDLLAIYENKDVQAVEVGYLSQNQEIPALISVDSLITRHFAVVGTTGVGKSTAVALLLRKIVERRPDVRILILDPHNEFTVAFPDLAITINDRDLDLPFWLFRLEEFAEVLYRGRPSIPEELDALRDLIPLAKMQFSGSEKTSLRKSSESTSITSDTPVPYRISDLMRLLDERVGMLDGREGRPFLKALMGRIDAAVNDPRYRFMFASKTIEDNVADVVSTLFRVPAHGKPITAFQMSGMPSEVVNSVASVLCRLAFDLAIWSKSQIQTLVVCEEAHRYIPADQSAGFAPTRSAIARIAKEGRKYGVYLGIVTQRPGELDETILSQCNTYFAMRLGNDRDQEIMRRAISGSSRSAINFLPSLANREAIAFGQGVSTPMRMKFQNVETKRLPGNHLYEEQAIARNAETPVNVGDVINKMRYPRGIGEEYSSGFSEVRQPLGDERVGEQRPSIEAPSLKTAPPPTYQRAPGQASAADDTLFTKEPPLRDPPGNATQPSSPPRREDTQSARDLISRFRK</sequence>
<dbReference type="PANTHER" id="PTHR42957">
    <property type="entry name" value="HELICASE MJ1565-RELATED"/>
    <property type="match status" value="1"/>
</dbReference>
<dbReference type="CDD" id="cd01127">
    <property type="entry name" value="TrwB_TraG_TraD_VirD4"/>
    <property type="match status" value="1"/>
</dbReference>
<evidence type="ECO:0000313" key="4">
    <source>
        <dbReference type="Proteomes" id="UP000291301"/>
    </source>
</evidence>
<dbReference type="Pfam" id="PF01935">
    <property type="entry name" value="DUF87"/>
    <property type="match status" value="1"/>
</dbReference>
<dbReference type="OrthoDB" id="9806951at2"/>
<proteinExistence type="predicted"/>
<dbReference type="InterPro" id="IPR027417">
    <property type="entry name" value="P-loop_NTPase"/>
</dbReference>
<organism evidence="3 4">
    <name type="scientific">Oricola cellulosilytica</name>
    <dbReference type="NCBI Taxonomy" id="1429082"/>
    <lineage>
        <taxon>Bacteria</taxon>
        <taxon>Pseudomonadati</taxon>
        <taxon>Pseudomonadota</taxon>
        <taxon>Alphaproteobacteria</taxon>
        <taxon>Hyphomicrobiales</taxon>
        <taxon>Ahrensiaceae</taxon>
        <taxon>Oricola</taxon>
    </lineage>
</organism>
<protein>
    <submittedName>
        <fullName evidence="3">DUF87 domain-containing protein</fullName>
    </submittedName>
</protein>
<dbReference type="InterPro" id="IPR002789">
    <property type="entry name" value="HerA_central"/>
</dbReference>
<keyword evidence="4" id="KW-1185">Reference proteome</keyword>
<dbReference type="InterPro" id="IPR008571">
    <property type="entry name" value="HerA-like"/>
</dbReference>
<comment type="caution">
    <text evidence="3">The sequence shown here is derived from an EMBL/GenBank/DDBJ whole genome shotgun (WGS) entry which is preliminary data.</text>
</comment>
<accession>A0A4R0PCJ8</accession>
<dbReference type="RefSeq" id="WP_131566978.1">
    <property type="nucleotide sequence ID" value="NZ_JAINFK010000004.1"/>
</dbReference>
<dbReference type="Proteomes" id="UP000291301">
    <property type="component" value="Unassembled WGS sequence"/>
</dbReference>
<dbReference type="SUPFAM" id="SSF52540">
    <property type="entry name" value="P-loop containing nucleoside triphosphate hydrolases"/>
    <property type="match status" value="1"/>
</dbReference>
<feature type="domain" description="Helicase HerA central" evidence="2">
    <location>
        <begin position="132"/>
        <end position="372"/>
    </location>
</feature>
<dbReference type="Gene3D" id="3.40.50.300">
    <property type="entry name" value="P-loop containing nucleotide triphosphate hydrolases"/>
    <property type="match status" value="2"/>
</dbReference>
<reference evidence="3 4" key="1">
    <citation type="journal article" date="2015" name="Antonie Van Leeuwenhoek">
        <title>Oricola cellulosilytica gen. nov., sp. nov., a cellulose-degrading bacterium of the family Phyllobacteriaceae isolated from surface seashore water, and emended descriptions of Mesorhizobium loti and Phyllobacterium myrsinacearum.</title>
        <authorList>
            <person name="Hameed A."/>
            <person name="Shahina M."/>
            <person name="Lai W.A."/>
            <person name="Lin S.Y."/>
            <person name="Young L.S."/>
            <person name="Liu Y.C."/>
            <person name="Hsu Y.H."/>
            <person name="Young C.C."/>
        </authorList>
    </citation>
    <scope>NUCLEOTIDE SEQUENCE [LARGE SCALE GENOMIC DNA]</scope>
    <source>
        <strain evidence="3 4">KCTC 52183</strain>
    </source>
</reference>
<feature type="region of interest" description="Disordered" evidence="1">
    <location>
        <begin position="548"/>
        <end position="633"/>
    </location>
</feature>
<name>A0A4R0PCJ8_9HYPH</name>